<dbReference type="AlphaFoldDB" id="A0A7X4H3B8"/>
<evidence type="ECO:0000313" key="1">
    <source>
        <dbReference type="EMBL" id="MYM73517.1"/>
    </source>
</evidence>
<name>A0A7X4H3B8_9BURK</name>
<reference evidence="1 2" key="1">
    <citation type="submission" date="2019-12" db="EMBL/GenBank/DDBJ databases">
        <title>Novel species isolated from a subtropical stream in China.</title>
        <authorList>
            <person name="Lu H."/>
        </authorList>
    </citation>
    <scope>NUCLEOTIDE SEQUENCE [LARGE SCALE GENOMIC DNA]</scope>
    <source>
        <strain evidence="1 2">FT134W</strain>
    </source>
</reference>
<organism evidence="1 2">
    <name type="scientific">Duganella margarita</name>
    <dbReference type="NCBI Taxonomy" id="2692170"/>
    <lineage>
        <taxon>Bacteria</taxon>
        <taxon>Pseudomonadati</taxon>
        <taxon>Pseudomonadota</taxon>
        <taxon>Betaproteobacteria</taxon>
        <taxon>Burkholderiales</taxon>
        <taxon>Oxalobacteraceae</taxon>
        <taxon>Telluria group</taxon>
        <taxon>Duganella</taxon>
    </lineage>
</organism>
<accession>A0A7X4H3B8</accession>
<evidence type="ECO:0008006" key="3">
    <source>
        <dbReference type="Google" id="ProtNLM"/>
    </source>
</evidence>
<evidence type="ECO:0000313" key="2">
    <source>
        <dbReference type="Proteomes" id="UP000469734"/>
    </source>
</evidence>
<protein>
    <recommendedName>
        <fullName evidence="3">Ribbon-helix-helix protein, CopG family</fullName>
    </recommendedName>
</protein>
<dbReference type="RefSeq" id="WP_161050661.1">
    <property type="nucleotide sequence ID" value="NZ_WWCR01000014.1"/>
</dbReference>
<dbReference type="Proteomes" id="UP000469734">
    <property type="component" value="Unassembled WGS sequence"/>
</dbReference>
<gene>
    <name evidence="1" type="ORF">GTP56_15095</name>
</gene>
<sequence>METSKKPPRVSVDLSPQLNARLEQICANHHLGKVDIMRRAFALFEVAVQANERSERLGIFDKDGKLVREIVGLL</sequence>
<comment type="caution">
    <text evidence="1">The sequence shown here is derived from an EMBL/GenBank/DDBJ whole genome shotgun (WGS) entry which is preliminary data.</text>
</comment>
<proteinExistence type="predicted"/>
<dbReference type="EMBL" id="WWCR01000014">
    <property type="protein sequence ID" value="MYM73517.1"/>
    <property type="molecule type" value="Genomic_DNA"/>
</dbReference>